<dbReference type="GO" id="GO:0080120">
    <property type="term" value="P:CAAX-box protein maturation"/>
    <property type="evidence" value="ECO:0007669"/>
    <property type="project" value="UniProtKB-ARBA"/>
</dbReference>
<accession>A0A6I4U8E4</accession>
<evidence type="ECO:0000313" key="3">
    <source>
        <dbReference type="EMBL" id="MXP10537.1"/>
    </source>
</evidence>
<evidence type="ECO:0000256" key="1">
    <source>
        <dbReference type="SAM" id="Phobius"/>
    </source>
</evidence>
<comment type="caution">
    <text evidence="3">The sequence shown here is derived from an EMBL/GenBank/DDBJ whole genome shotgun (WGS) entry which is preliminary data.</text>
</comment>
<feature type="transmembrane region" description="Helical" evidence="1">
    <location>
        <begin position="215"/>
        <end position="234"/>
    </location>
</feature>
<dbReference type="GO" id="GO:0004175">
    <property type="term" value="F:endopeptidase activity"/>
    <property type="evidence" value="ECO:0007669"/>
    <property type="project" value="UniProtKB-ARBA"/>
</dbReference>
<feature type="transmembrane region" description="Helical" evidence="1">
    <location>
        <begin position="12"/>
        <end position="34"/>
    </location>
</feature>
<dbReference type="AlphaFoldDB" id="A0A6I4U8E4"/>
<keyword evidence="4" id="KW-1185">Reference proteome</keyword>
<feature type="transmembrane region" description="Helical" evidence="1">
    <location>
        <begin position="166"/>
        <end position="185"/>
    </location>
</feature>
<gene>
    <name evidence="3" type="ORF">GRI68_10135</name>
</gene>
<dbReference type="GO" id="GO:0006508">
    <property type="term" value="P:proteolysis"/>
    <property type="evidence" value="ECO:0007669"/>
    <property type="project" value="UniProtKB-KW"/>
</dbReference>
<dbReference type="Proteomes" id="UP000429229">
    <property type="component" value="Unassembled WGS sequence"/>
</dbReference>
<evidence type="ECO:0000259" key="2">
    <source>
        <dbReference type="Pfam" id="PF02517"/>
    </source>
</evidence>
<dbReference type="EMBL" id="WTYR01000001">
    <property type="protein sequence ID" value="MXP10537.1"/>
    <property type="molecule type" value="Genomic_DNA"/>
</dbReference>
<feature type="domain" description="CAAX prenyl protease 2/Lysostaphin resistance protein A-like" evidence="2">
    <location>
        <begin position="131"/>
        <end position="224"/>
    </location>
</feature>
<evidence type="ECO:0000313" key="4">
    <source>
        <dbReference type="Proteomes" id="UP000429229"/>
    </source>
</evidence>
<keyword evidence="1" id="KW-0472">Membrane</keyword>
<keyword evidence="1" id="KW-0812">Transmembrane</keyword>
<keyword evidence="3" id="KW-0645">Protease</keyword>
<proteinExistence type="predicted"/>
<dbReference type="OrthoDB" id="9816309at2"/>
<feature type="transmembrane region" description="Helical" evidence="1">
    <location>
        <begin position="86"/>
        <end position="105"/>
    </location>
</feature>
<feature type="transmembrane region" description="Helical" evidence="1">
    <location>
        <begin position="125"/>
        <end position="145"/>
    </location>
</feature>
<keyword evidence="3" id="KW-0378">Hydrolase</keyword>
<keyword evidence="3" id="KW-0482">Metalloprotease</keyword>
<reference evidence="3 4" key="1">
    <citation type="submission" date="2019-12" db="EMBL/GenBank/DDBJ databases">
        <title>Genomic-based taxomic classification of the family Erythrobacteraceae.</title>
        <authorList>
            <person name="Xu L."/>
        </authorList>
    </citation>
    <scope>NUCLEOTIDE SEQUENCE [LARGE SCALE GENOMIC DNA]</scope>
    <source>
        <strain evidence="3 4">LMG 29519</strain>
    </source>
</reference>
<dbReference type="Pfam" id="PF02517">
    <property type="entry name" value="Rce1-like"/>
    <property type="match status" value="1"/>
</dbReference>
<dbReference type="RefSeq" id="WP_160617129.1">
    <property type="nucleotide sequence ID" value="NZ_WTYR01000001.1"/>
</dbReference>
<organism evidence="3 4">
    <name type="scientific">Alteriqipengyuania halimionae</name>
    <dbReference type="NCBI Taxonomy" id="1926630"/>
    <lineage>
        <taxon>Bacteria</taxon>
        <taxon>Pseudomonadati</taxon>
        <taxon>Pseudomonadota</taxon>
        <taxon>Alphaproteobacteria</taxon>
        <taxon>Sphingomonadales</taxon>
        <taxon>Erythrobacteraceae</taxon>
        <taxon>Alteriqipengyuania</taxon>
    </lineage>
</organism>
<sequence length="235" mass="25506">MPFTASKRRILLTYIAVLIGGYALFIAPNLFFGIFKVGGGLTGLNLAWVGLFQLASVTALVWWAVRSLGGSFRSIGWDFSEWPRQFAIGGAIGLAWALFEMLVLIPSHGGAEEPNVARIIENIDSQVIGLVGYLVWGVIGGGITEEIFNRGFTINVLRAVFDDKRLGLWVAATLSIVLFMVGHLPQNGFDWITILIPTLIYTGLFVFTGKLAAPIAAHAVHNAVVLGIIYARYIA</sequence>
<dbReference type="InterPro" id="IPR003675">
    <property type="entry name" value="Rce1/LyrA-like_dom"/>
</dbReference>
<keyword evidence="1" id="KW-1133">Transmembrane helix</keyword>
<feature type="transmembrane region" description="Helical" evidence="1">
    <location>
        <begin position="46"/>
        <end position="65"/>
    </location>
</feature>
<feature type="transmembrane region" description="Helical" evidence="1">
    <location>
        <begin position="191"/>
        <end position="208"/>
    </location>
</feature>
<protein>
    <submittedName>
        <fullName evidence="3">CPBP family intramembrane metalloprotease</fullName>
    </submittedName>
</protein>
<name>A0A6I4U8E4_9SPHN</name>
<dbReference type="GO" id="GO:0008237">
    <property type="term" value="F:metallopeptidase activity"/>
    <property type="evidence" value="ECO:0007669"/>
    <property type="project" value="UniProtKB-KW"/>
</dbReference>